<dbReference type="GO" id="GO:0005886">
    <property type="term" value="C:plasma membrane"/>
    <property type="evidence" value="ECO:0007669"/>
    <property type="project" value="TreeGrafter"/>
</dbReference>
<dbReference type="NCBIfam" id="TIGR00813">
    <property type="entry name" value="sss"/>
    <property type="match status" value="1"/>
</dbReference>
<evidence type="ECO:0000256" key="3">
    <source>
        <dbReference type="ARBA" id="ARBA00022692"/>
    </source>
</evidence>
<evidence type="ECO:0000256" key="5">
    <source>
        <dbReference type="ARBA" id="ARBA00023136"/>
    </source>
</evidence>
<dbReference type="InterPro" id="IPR001734">
    <property type="entry name" value="Na/solute_symporter"/>
</dbReference>
<feature type="transmembrane region" description="Helical" evidence="6">
    <location>
        <begin position="270"/>
        <end position="292"/>
    </location>
</feature>
<sequence>MHPLDLAIVIGYLLLIIFVGIRLSSRVKTEHDFFLAGRSLTFWVIGLSIIGTNIGAGSYIGASGNAYQVGIAQANFEWIGAIPAMILAALVFIPLYWKAGVYSIPEYLGMRYNQTVRVTAALITSIVAIFAIAVALWAIAITLQIYLGWPTWLGILVTGTIVGAYSVVGGLAAVAFTDSLQVVIMFVGGLVIVALGISETDGFEGFALTLTEENPNHLQAYLPADHETFPWPGVILGLGIVLSPAYWCAGQAILQRSLGARSQWDASAGMMFAALAKTFVPLLVVFPGLLALVMHAEIEYPDQAMAWVIKEVLPPGISGLMFIAIIAALQSTIDSSINSTSLLITRDIRHVLFKQADRSKDLIIG</sequence>
<feature type="transmembrane region" description="Helical" evidence="6">
    <location>
        <begin position="35"/>
        <end position="56"/>
    </location>
</feature>
<feature type="transmembrane region" description="Helical" evidence="6">
    <location>
        <begin position="229"/>
        <end position="249"/>
    </location>
</feature>
<proteinExistence type="inferred from homology"/>
<dbReference type="PANTHER" id="PTHR11819:SF195">
    <property type="entry name" value="SODIUM_GLUCOSE COTRANSPORTER 4"/>
    <property type="match status" value="1"/>
</dbReference>
<evidence type="ECO:0000256" key="4">
    <source>
        <dbReference type="ARBA" id="ARBA00022989"/>
    </source>
</evidence>
<feature type="transmembrane region" description="Helical" evidence="6">
    <location>
        <begin position="182"/>
        <end position="198"/>
    </location>
</feature>
<dbReference type="PANTHER" id="PTHR11819">
    <property type="entry name" value="SOLUTE CARRIER FAMILY 5"/>
    <property type="match status" value="1"/>
</dbReference>
<reference evidence="7" key="1">
    <citation type="submission" date="2018-05" db="EMBL/GenBank/DDBJ databases">
        <authorList>
            <person name="Lanie J.A."/>
            <person name="Ng W.-L."/>
            <person name="Kazmierczak K.M."/>
            <person name="Andrzejewski T.M."/>
            <person name="Davidsen T.M."/>
            <person name="Wayne K.J."/>
            <person name="Tettelin H."/>
            <person name="Glass J.I."/>
            <person name="Rusch D."/>
            <person name="Podicherti R."/>
            <person name="Tsui H.-C.T."/>
            <person name="Winkler M.E."/>
        </authorList>
    </citation>
    <scope>NUCLEOTIDE SEQUENCE</scope>
</reference>
<feature type="transmembrane region" description="Helical" evidence="6">
    <location>
        <begin position="312"/>
        <end position="329"/>
    </location>
</feature>
<feature type="transmembrane region" description="Helical" evidence="6">
    <location>
        <begin position="76"/>
        <end position="97"/>
    </location>
</feature>
<feature type="non-terminal residue" evidence="7">
    <location>
        <position position="365"/>
    </location>
</feature>
<feature type="transmembrane region" description="Helical" evidence="6">
    <location>
        <begin position="6"/>
        <end position="23"/>
    </location>
</feature>
<keyword evidence="5 6" id="KW-0472">Membrane</keyword>
<protein>
    <recommendedName>
        <fullName evidence="8">Sodium transporter</fullName>
    </recommendedName>
</protein>
<evidence type="ECO:0000256" key="1">
    <source>
        <dbReference type="ARBA" id="ARBA00004141"/>
    </source>
</evidence>
<evidence type="ECO:0000256" key="6">
    <source>
        <dbReference type="SAM" id="Phobius"/>
    </source>
</evidence>
<evidence type="ECO:0008006" key="8">
    <source>
        <dbReference type="Google" id="ProtNLM"/>
    </source>
</evidence>
<keyword evidence="4 6" id="KW-1133">Transmembrane helix</keyword>
<gene>
    <name evidence="7" type="ORF">METZ01_LOCUS228568</name>
</gene>
<feature type="transmembrane region" description="Helical" evidence="6">
    <location>
        <begin position="152"/>
        <end position="175"/>
    </location>
</feature>
<dbReference type="Gene3D" id="1.20.1730.10">
    <property type="entry name" value="Sodium/glucose cotransporter"/>
    <property type="match status" value="1"/>
</dbReference>
<comment type="similarity">
    <text evidence="2">Belongs to the sodium:solute symporter (SSF) (TC 2.A.21) family.</text>
</comment>
<dbReference type="PROSITE" id="PS50283">
    <property type="entry name" value="NA_SOLUT_SYMP_3"/>
    <property type="match status" value="1"/>
</dbReference>
<name>A0A382GLP1_9ZZZZ</name>
<dbReference type="Pfam" id="PF00474">
    <property type="entry name" value="SSF"/>
    <property type="match status" value="1"/>
</dbReference>
<dbReference type="EMBL" id="UINC01056091">
    <property type="protein sequence ID" value="SVB75714.1"/>
    <property type="molecule type" value="Genomic_DNA"/>
</dbReference>
<accession>A0A382GLP1</accession>
<evidence type="ECO:0000313" key="7">
    <source>
        <dbReference type="EMBL" id="SVB75714.1"/>
    </source>
</evidence>
<dbReference type="InterPro" id="IPR038377">
    <property type="entry name" value="Na/Glc_symporter_sf"/>
</dbReference>
<dbReference type="AlphaFoldDB" id="A0A382GLP1"/>
<evidence type="ECO:0000256" key="2">
    <source>
        <dbReference type="ARBA" id="ARBA00006434"/>
    </source>
</evidence>
<feature type="transmembrane region" description="Helical" evidence="6">
    <location>
        <begin position="118"/>
        <end position="146"/>
    </location>
</feature>
<dbReference type="GO" id="GO:0005412">
    <property type="term" value="F:D-glucose:sodium symporter activity"/>
    <property type="evidence" value="ECO:0007669"/>
    <property type="project" value="TreeGrafter"/>
</dbReference>
<keyword evidence="3 6" id="KW-0812">Transmembrane</keyword>
<comment type="subcellular location">
    <subcellularLocation>
        <location evidence="1">Membrane</location>
        <topology evidence="1">Multi-pass membrane protein</topology>
    </subcellularLocation>
</comment>
<organism evidence="7">
    <name type="scientific">marine metagenome</name>
    <dbReference type="NCBI Taxonomy" id="408172"/>
    <lineage>
        <taxon>unclassified sequences</taxon>
        <taxon>metagenomes</taxon>
        <taxon>ecological metagenomes</taxon>
    </lineage>
</organism>